<dbReference type="PANTHER" id="PTHR22950">
    <property type="entry name" value="AMINO ACID TRANSPORTER"/>
    <property type="match status" value="1"/>
</dbReference>
<keyword evidence="4 6" id="KW-1133">Transmembrane helix</keyword>
<keyword evidence="5 6" id="KW-0472">Membrane</keyword>
<evidence type="ECO:0000256" key="5">
    <source>
        <dbReference type="ARBA" id="ARBA00023136"/>
    </source>
</evidence>
<evidence type="ECO:0000313" key="9">
    <source>
        <dbReference type="Proteomes" id="UP000001058"/>
    </source>
</evidence>
<feature type="transmembrane region" description="Helical" evidence="6">
    <location>
        <begin position="72"/>
        <end position="93"/>
    </location>
</feature>
<dbReference type="InParanoid" id="D8TTY9"/>
<evidence type="ECO:0000256" key="4">
    <source>
        <dbReference type="ARBA" id="ARBA00022989"/>
    </source>
</evidence>
<keyword evidence="2 6" id="KW-0812">Transmembrane</keyword>
<dbReference type="PANTHER" id="PTHR22950:SF461">
    <property type="entry name" value="AMINO ACID TRANSPORTER TRANSMEMBRANE DOMAIN-CONTAINING PROTEIN"/>
    <property type="match status" value="1"/>
</dbReference>
<dbReference type="Proteomes" id="UP000001058">
    <property type="component" value="Unassembled WGS sequence"/>
</dbReference>
<dbReference type="GO" id="GO:0015179">
    <property type="term" value="F:L-amino acid transmembrane transporter activity"/>
    <property type="evidence" value="ECO:0007669"/>
    <property type="project" value="TreeGrafter"/>
</dbReference>
<dbReference type="OrthoDB" id="40134at2759"/>
<dbReference type="STRING" id="3068.D8TTY9"/>
<evidence type="ECO:0000256" key="6">
    <source>
        <dbReference type="SAM" id="Phobius"/>
    </source>
</evidence>
<reference evidence="8 9" key="1">
    <citation type="journal article" date="2010" name="Science">
        <title>Genomic analysis of organismal complexity in the multicellular green alga Volvox carteri.</title>
        <authorList>
            <person name="Prochnik S.E."/>
            <person name="Umen J."/>
            <person name="Nedelcu A.M."/>
            <person name="Hallmann A."/>
            <person name="Miller S.M."/>
            <person name="Nishii I."/>
            <person name="Ferris P."/>
            <person name="Kuo A."/>
            <person name="Mitros T."/>
            <person name="Fritz-Laylin L.K."/>
            <person name="Hellsten U."/>
            <person name="Chapman J."/>
            <person name="Simakov O."/>
            <person name="Rensing S.A."/>
            <person name="Terry A."/>
            <person name="Pangilinan J."/>
            <person name="Kapitonov V."/>
            <person name="Jurka J."/>
            <person name="Salamov A."/>
            <person name="Shapiro H."/>
            <person name="Schmutz J."/>
            <person name="Grimwood J."/>
            <person name="Lindquist E."/>
            <person name="Lucas S."/>
            <person name="Grigoriev I.V."/>
            <person name="Schmitt R."/>
            <person name="Kirk D."/>
            <person name="Rokhsar D.S."/>
        </authorList>
    </citation>
    <scope>NUCLEOTIDE SEQUENCE [LARGE SCALE GENOMIC DNA]</scope>
    <source>
        <strain evidence="9">f. Nagariensis / Eve</strain>
    </source>
</reference>
<accession>D8TTY9</accession>
<feature type="transmembrane region" description="Helical" evidence="6">
    <location>
        <begin position="335"/>
        <end position="358"/>
    </location>
</feature>
<organism evidence="9">
    <name type="scientific">Volvox carteri f. nagariensis</name>
    <dbReference type="NCBI Taxonomy" id="3068"/>
    <lineage>
        <taxon>Eukaryota</taxon>
        <taxon>Viridiplantae</taxon>
        <taxon>Chlorophyta</taxon>
        <taxon>core chlorophytes</taxon>
        <taxon>Chlorophyceae</taxon>
        <taxon>CS clade</taxon>
        <taxon>Chlamydomonadales</taxon>
        <taxon>Volvocaceae</taxon>
        <taxon>Volvox</taxon>
    </lineage>
</organism>
<keyword evidence="3" id="KW-0029">Amino-acid transport</keyword>
<protein>
    <recommendedName>
        <fullName evidence="7">Amino acid transporter transmembrane domain-containing protein</fullName>
    </recommendedName>
</protein>
<comment type="subcellular location">
    <subcellularLocation>
        <location evidence="1">Membrane</location>
        <topology evidence="1">Multi-pass membrane protein</topology>
    </subcellularLocation>
</comment>
<dbReference type="GeneID" id="9619017"/>
<evidence type="ECO:0000256" key="3">
    <source>
        <dbReference type="ARBA" id="ARBA00022970"/>
    </source>
</evidence>
<feature type="transmembrane region" description="Helical" evidence="6">
    <location>
        <begin position="137"/>
        <end position="158"/>
    </location>
</feature>
<proteinExistence type="predicted"/>
<evidence type="ECO:0000256" key="2">
    <source>
        <dbReference type="ARBA" id="ARBA00022692"/>
    </source>
</evidence>
<gene>
    <name evidence="8" type="ORF">VOLCADRAFT_104490</name>
</gene>
<dbReference type="KEGG" id="vcn:VOLCADRAFT_104490"/>
<evidence type="ECO:0000259" key="7">
    <source>
        <dbReference type="Pfam" id="PF01490"/>
    </source>
</evidence>
<feature type="transmembrane region" description="Helical" evidence="6">
    <location>
        <begin position="40"/>
        <end position="60"/>
    </location>
</feature>
<dbReference type="GO" id="GO:0016020">
    <property type="term" value="C:membrane"/>
    <property type="evidence" value="ECO:0007669"/>
    <property type="project" value="UniProtKB-SubCell"/>
</dbReference>
<dbReference type="InterPro" id="IPR013057">
    <property type="entry name" value="AA_transpt_TM"/>
</dbReference>
<feature type="transmembrane region" description="Helical" evidence="6">
    <location>
        <begin position="274"/>
        <end position="295"/>
    </location>
</feature>
<keyword evidence="9" id="KW-1185">Reference proteome</keyword>
<feature type="transmembrane region" description="Helical" evidence="6">
    <location>
        <begin position="170"/>
        <end position="194"/>
    </location>
</feature>
<dbReference type="AlphaFoldDB" id="D8TTY9"/>
<evidence type="ECO:0000313" key="8">
    <source>
        <dbReference type="EMBL" id="EFJ49048.1"/>
    </source>
</evidence>
<dbReference type="EMBL" id="GL378337">
    <property type="protein sequence ID" value="EFJ49048.1"/>
    <property type="molecule type" value="Genomic_DNA"/>
</dbReference>
<evidence type="ECO:0000256" key="1">
    <source>
        <dbReference type="ARBA" id="ARBA00004141"/>
    </source>
</evidence>
<name>D8TTY9_VOLCA</name>
<dbReference type="Pfam" id="PF01490">
    <property type="entry name" value="Aa_trans"/>
    <property type="match status" value="1"/>
</dbReference>
<feature type="transmembrane region" description="Helical" evidence="6">
    <location>
        <begin position="301"/>
        <end position="323"/>
    </location>
</feature>
<dbReference type="eggNOG" id="ENOG502SDTU">
    <property type="taxonomic scope" value="Eukaryota"/>
</dbReference>
<keyword evidence="3" id="KW-0813">Transport</keyword>
<feature type="domain" description="Amino acid transporter transmembrane" evidence="7">
    <location>
        <begin position="145"/>
        <end position="354"/>
    </location>
</feature>
<sequence>MLVYIANYSLGATRSIILHLAATQSLKHAISPILGEDLPLWQFSIIVGVVVFMLGQIRYLTQLSSFFMAGTVAQLVALAIVVSDLVVTAGVPAGGEGSPLGLRSHGGDVVHEGLAAATSSPVSRSPLVADELLSGRWVPAAMGVLNLIFAYGGQFAFLELITSMRTPTSFSLSVMQCTVIMTALYSGFGAVGYWSKGSGVNGIVIFNMNPGPAAQIAAGFIFFQALAQYLVNLNVWTHNLLVLLSRRINHNSEGELWMEDTAVKSTGDHSSSHWLAATAFVASYSAVIAVAVPFFCTLVGFVTSVTYLTVAYTLPAWFAIKLLSAKLSGLERTWLIVLIPLSIILSIMGLVASIKTYINETSDGEEGM</sequence>
<dbReference type="RefSeq" id="XP_002949945.1">
    <property type="nucleotide sequence ID" value="XM_002949899.1"/>
</dbReference>